<name>A0A979GCI9_CHIPD</name>
<reference evidence="3 4" key="2">
    <citation type="journal article" date="2010" name="Stand. Genomic Sci.">
        <title>Complete genome sequence of Chitinophaga pinensis type strain (UQM 2034).</title>
        <authorList>
            <person name="Glavina Del Rio T."/>
            <person name="Abt B."/>
            <person name="Spring S."/>
            <person name="Lapidus A."/>
            <person name="Nolan M."/>
            <person name="Tice H."/>
            <person name="Copeland A."/>
            <person name="Cheng J.F."/>
            <person name="Chen F."/>
            <person name="Bruce D."/>
            <person name="Goodwin L."/>
            <person name="Pitluck S."/>
            <person name="Ivanova N."/>
            <person name="Mavromatis K."/>
            <person name="Mikhailova N."/>
            <person name="Pati A."/>
            <person name="Chen A."/>
            <person name="Palaniappan K."/>
            <person name="Land M."/>
            <person name="Hauser L."/>
            <person name="Chang Y.J."/>
            <person name="Jeffries C.D."/>
            <person name="Chain P."/>
            <person name="Saunders E."/>
            <person name="Detter J.C."/>
            <person name="Brettin T."/>
            <person name="Rohde M."/>
            <person name="Goker M."/>
            <person name="Bristow J."/>
            <person name="Eisen J.A."/>
            <person name="Markowitz V."/>
            <person name="Hugenholtz P."/>
            <person name="Kyrpides N.C."/>
            <person name="Klenk H.P."/>
            <person name="Lucas S."/>
        </authorList>
    </citation>
    <scope>NUCLEOTIDE SEQUENCE [LARGE SCALE GENOMIC DNA]</scope>
    <source>
        <strain evidence="4">ATCC 43595 / DSM 2588 / LMG 13176 / NBRC 15968 / NCIMB 11800 / UQM 2034</strain>
    </source>
</reference>
<keyword evidence="1" id="KW-0732">Signal</keyword>
<evidence type="ECO:0000313" key="4">
    <source>
        <dbReference type="Proteomes" id="UP000002215"/>
    </source>
</evidence>
<organism evidence="3 4">
    <name type="scientific">Chitinophaga pinensis (strain ATCC 43595 / DSM 2588 / LMG 13176 / NBRC 15968 / NCIMB 11800 / UQM 2034)</name>
    <dbReference type="NCBI Taxonomy" id="485918"/>
    <lineage>
        <taxon>Bacteria</taxon>
        <taxon>Pseudomonadati</taxon>
        <taxon>Bacteroidota</taxon>
        <taxon>Chitinophagia</taxon>
        <taxon>Chitinophagales</taxon>
        <taxon>Chitinophagaceae</taxon>
        <taxon>Chitinophaga</taxon>
    </lineage>
</organism>
<dbReference type="Pfam" id="PF12388">
    <property type="entry name" value="Peptidase_M57"/>
    <property type="match status" value="1"/>
</dbReference>
<dbReference type="KEGG" id="cpi:Cpin_7127"/>
<proteinExistence type="predicted"/>
<accession>A0A979GCI9</accession>
<dbReference type="RefSeq" id="WP_012794691.1">
    <property type="nucleotide sequence ID" value="NC_013132.1"/>
</dbReference>
<evidence type="ECO:0000313" key="3">
    <source>
        <dbReference type="EMBL" id="ACU64528.1"/>
    </source>
</evidence>
<dbReference type="Proteomes" id="UP000002215">
    <property type="component" value="Chromosome"/>
</dbReference>
<dbReference type="InterPro" id="IPR024653">
    <property type="entry name" value="Peptidase_M10/M27/M57"/>
</dbReference>
<dbReference type="Gene3D" id="3.40.390.10">
    <property type="entry name" value="Collagenase (Catalytic Domain)"/>
    <property type="match status" value="1"/>
</dbReference>
<dbReference type="EMBL" id="CP001699">
    <property type="protein sequence ID" value="ACU64528.1"/>
    <property type="molecule type" value="Genomic_DNA"/>
</dbReference>
<dbReference type="SUPFAM" id="SSF55486">
    <property type="entry name" value="Metalloproteases ('zincins'), catalytic domain"/>
    <property type="match status" value="1"/>
</dbReference>
<gene>
    <name evidence="3" type="ordered locus">Cpin_7127</name>
</gene>
<protein>
    <recommendedName>
        <fullName evidence="2">DUF5648 domain-containing protein</fullName>
    </recommendedName>
</protein>
<evidence type="ECO:0000259" key="2">
    <source>
        <dbReference type="Pfam" id="PF18885"/>
    </source>
</evidence>
<dbReference type="PROSITE" id="PS51257">
    <property type="entry name" value="PROKAR_LIPOPROTEIN"/>
    <property type="match status" value="1"/>
</dbReference>
<feature type="signal peptide" evidence="1">
    <location>
        <begin position="1"/>
        <end position="22"/>
    </location>
</feature>
<feature type="chain" id="PRO_5036713560" description="DUF5648 domain-containing protein" evidence="1">
    <location>
        <begin position="23"/>
        <end position="403"/>
    </location>
</feature>
<reference evidence="4" key="1">
    <citation type="submission" date="2009-08" db="EMBL/GenBank/DDBJ databases">
        <title>The complete genome of Chitinophaga pinensis DSM 2588.</title>
        <authorList>
            <consortium name="US DOE Joint Genome Institute (JGI-PGF)"/>
            <person name="Lucas S."/>
            <person name="Copeland A."/>
            <person name="Lapidus A."/>
            <person name="Glavina del Rio T."/>
            <person name="Dalin E."/>
            <person name="Tice H."/>
            <person name="Bruce D."/>
            <person name="Goodwin L."/>
            <person name="Pitluck S."/>
            <person name="Kyrpides N."/>
            <person name="Mavromatis K."/>
            <person name="Ivanova N."/>
            <person name="Mikhailova N."/>
            <person name="Sims D."/>
            <person name="Meinche L."/>
            <person name="Brettin T."/>
            <person name="Detter J.C."/>
            <person name="Han C."/>
            <person name="Larimer F."/>
            <person name="Land M."/>
            <person name="Hauser L."/>
            <person name="Markowitz V."/>
            <person name="Cheng J.-F."/>
            <person name="Hugenholtz P."/>
            <person name="Woyke T."/>
            <person name="Wu D."/>
            <person name="Spring S."/>
            <person name="Klenk H.-P."/>
            <person name="Eisen J.A."/>
        </authorList>
    </citation>
    <scope>NUCLEOTIDE SEQUENCE [LARGE SCALE GENOMIC DNA]</scope>
    <source>
        <strain evidence="4">ATCC 43595 / DSM 2588 / LMG 13176 / NBRC 15968 / NCIMB 11800 / UQM 2034</strain>
    </source>
</reference>
<dbReference type="InterPro" id="IPR043708">
    <property type="entry name" value="DUF5648"/>
</dbReference>
<feature type="domain" description="DUF5648" evidence="2">
    <location>
        <begin position="269"/>
        <end position="343"/>
    </location>
</feature>
<dbReference type="InterPro" id="IPR024079">
    <property type="entry name" value="MetalloPept_cat_dom_sf"/>
</dbReference>
<dbReference type="Pfam" id="PF18885">
    <property type="entry name" value="DUF5648"/>
    <property type="match status" value="1"/>
</dbReference>
<evidence type="ECO:0000256" key="1">
    <source>
        <dbReference type="SAM" id="SignalP"/>
    </source>
</evidence>
<dbReference type="OrthoDB" id="626541at2"/>
<sequence length="403" mass="44606">MKTTIVYRYALILSVLSGILFSCSKNNVETKPTESDPVLRYIKELGYKDSQIKDIGEEYLVDEDILFSKTSKPDQSILDKPKTEQYGTANYVGYNIQPNILVYVDPSMNSYLSEINSAIGIWNSVANCRVKFTITTTAASAHIRIINNNLGAGVCGAAYFPMNGLPGALVRININQIAGNSFAQRTRTIAHELGHCIGFRHTNWQSGEPQSGVLSDNGAYFDAYHILGTPTGGDANSLMNAGQCGIGATTLSSYDILTVQFLYPTQVPVAGTVPVFRYYSRATSQDYFYTTSLEELGNGTNGDYIFEGVGFYAFPNQPANTVPVYRWLRPTWDHFWTISPTEIPTASTLEGTAFYVYGSPINNAVPVYRYFNSSFGDHFYTKNLDEGTLRAGYVLEGIAWYAY</sequence>
<dbReference type="AlphaFoldDB" id="A0A979GCI9"/>
<dbReference type="GO" id="GO:0008237">
    <property type="term" value="F:metallopeptidase activity"/>
    <property type="evidence" value="ECO:0007669"/>
    <property type="project" value="InterPro"/>
</dbReference>